<keyword evidence="2" id="KW-0812">Transmembrane</keyword>
<dbReference type="EMBL" id="JACIEB010000007">
    <property type="protein sequence ID" value="MBB3983253.1"/>
    <property type="molecule type" value="Genomic_DNA"/>
</dbReference>
<dbReference type="RefSeq" id="WP_021243994.1">
    <property type="nucleotide sequence ID" value="NZ_JACIEB010000007.1"/>
</dbReference>
<protein>
    <submittedName>
        <fullName evidence="3">Putative membrane protein</fullName>
    </submittedName>
</protein>
<feature type="region of interest" description="Disordered" evidence="1">
    <location>
        <begin position="120"/>
        <end position="153"/>
    </location>
</feature>
<keyword evidence="2" id="KW-0472">Membrane</keyword>
<evidence type="ECO:0000256" key="1">
    <source>
        <dbReference type="SAM" id="MobiDB-lite"/>
    </source>
</evidence>
<gene>
    <name evidence="3" type="ORF">GGR44_002940</name>
</gene>
<dbReference type="PANTHER" id="PTHR38468">
    <property type="entry name" value="SLL0939 PROTEIN"/>
    <property type="match status" value="1"/>
</dbReference>
<comment type="caution">
    <text evidence="3">The sequence shown here is derived from an EMBL/GenBank/DDBJ whole genome shotgun (WGS) entry which is preliminary data.</text>
</comment>
<name>A0A7W6GQ91_9SPHN</name>
<feature type="transmembrane region" description="Helical" evidence="2">
    <location>
        <begin position="12"/>
        <end position="38"/>
    </location>
</feature>
<keyword evidence="4" id="KW-1185">Reference proteome</keyword>
<sequence>MITIEAGWLSAFFRFAVIGLELAGTLTILVGAALATVLFARRARAGDRTEAYSAFRSALGRSILLGLEFLVAGDIVKSLVINPTLDDLIVLAGLVLVRTFLSISLGVEINGHWPWEETRMAREKARDASDGSSPKTDAASRGGTPAVKEQMGA</sequence>
<proteinExistence type="predicted"/>
<feature type="compositionally biased region" description="Basic and acidic residues" evidence="1">
    <location>
        <begin position="120"/>
        <end position="129"/>
    </location>
</feature>
<dbReference type="AlphaFoldDB" id="A0A7W6GQ91"/>
<dbReference type="InterPro" id="IPR012427">
    <property type="entry name" value="DUF1622"/>
</dbReference>
<dbReference type="Proteomes" id="UP000552757">
    <property type="component" value="Unassembled WGS sequence"/>
</dbReference>
<accession>A0A7W6GQ91</accession>
<evidence type="ECO:0000313" key="4">
    <source>
        <dbReference type="Proteomes" id="UP000552757"/>
    </source>
</evidence>
<reference evidence="3 4" key="1">
    <citation type="submission" date="2020-08" db="EMBL/GenBank/DDBJ databases">
        <title>Genomic Encyclopedia of Type Strains, Phase IV (KMG-IV): sequencing the most valuable type-strain genomes for metagenomic binning, comparative biology and taxonomic classification.</title>
        <authorList>
            <person name="Goeker M."/>
        </authorList>
    </citation>
    <scope>NUCLEOTIDE SEQUENCE [LARGE SCALE GENOMIC DNA]</scope>
    <source>
        <strain evidence="3 4">DSM 29348</strain>
    </source>
</reference>
<dbReference type="PANTHER" id="PTHR38468:SF1">
    <property type="entry name" value="SLL0939 PROTEIN"/>
    <property type="match status" value="1"/>
</dbReference>
<evidence type="ECO:0000256" key="2">
    <source>
        <dbReference type="SAM" id="Phobius"/>
    </source>
</evidence>
<keyword evidence="2" id="KW-1133">Transmembrane helix</keyword>
<dbReference type="Pfam" id="PF07784">
    <property type="entry name" value="DUF1622"/>
    <property type="match status" value="1"/>
</dbReference>
<organism evidence="3 4">
    <name type="scientific">Sphingobium fontiphilum</name>
    <dbReference type="NCBI Taxonomy" id="944425"/>
    <lineage>
        <taxon>Bacteria</taxon>
        <taxon>Pseudomonadati</taxon>
        <taxon>Pseudomonadota</taxon>
        <taxon>Alphaproteobacteria</taxon>
        <taxon>Sphingomonadales</taxon>
        <taxon>Sphingomonadaceae</taxon>
        <taxon>Sphingobium</taxon>
    </lineage>
</organism>
<evidence type="ECO:0000313" key="3">
    <source>
        <dbReference type="EMBL" id="MBB3983253.1"/>
    </source>
</evidence>